<proteinExistence type="predicted"/>
<gene>
    <name evidence="2" type="ORF">A3B45_03700</name>
</gene>
<feature type="transmembrane region" description="Helical" evidence="1">
    <location>
        <begin position="6"/>
        <end position="22"/>
    </location>
</feature>
<keyword evidence="1" id="KW-0812">Transmembrane</keyword>
<evidence type="ECO:0000313" key="3">
    <source>
        <dbReference type="Proteomes" id="UP000178565"/>
    </source>
</evidence>
<keyword evidence="1" id="KW-0472">Membrane</keyword>
<dbReference type="STRING" id="1797785.A3B45_03700"/>
<evidence type="ECO:0000256" key="1">
    <source>
        <dbReference type="SAM" id="Phobius"/>
    </source>
</evidence>
<name>A0A1F5KTV7_9BACT</name>
<dbReference type="EMBL" id="MFDM01000003">
    <property type="protein sequence ID" value="OGE44356.1"/>
    <property type="molecule type" value="Genomic_DNA"/>
</dbReference>
<organism evidence="2 3">
    <name type="scientific">Candidatus Daviesbacteria bacterium RIFCSPLOWO2_01_FULL_39_12</name>
    <dbReference type="NCBI Taxonomy" id="1797785"/>
    <lineage>
        <taxon>Bacteria</taxon>
        <taxon>Candidatus Daviesiibacteriota</taxon>
    </lineage>
</organism>
<sequence length="90" mass="10021">MGKIIFIIIITIILSAGLFLLFKGKFISQKSSPTSKVYSEDLVEVTPTPTPIPTPYKIDYKMNLNGELESVNPQVLDEDFSDLESLVKSI</sequence>
<reference evidence="2 3" key="1">
    <citation type="journal article" date="2016" name="Nat. Commun.">
        <title>Thousands of microbial genomes shed light on interconnected biogeochemical processes in an aquifer system.</title>
        <authorList>
            <person name="Anantharaman K."/>
            <person name="Brown C.T."/>
            <person name="Hug L.A."/>
            <person name="Sharon I."/>
            <person name="Castelle C.J."/>
            <person name="Probst A.J."/>
            <person name="Thomas B.C."/>
            <person name="Singh A."/>
            <person name="Wilkins M.J."/>
            <person name="Karaoz U."/>
            <person name="Brodie E.L."/>
            <person name="Williams K.H."/>
            <person name="Hubbard S.S."/>
            <person name="Banfield J.F."/>
        </authorList>
    </citation>
    <scope>NUCLEOTIDE SEQUENCE [LARGE SCALE GENOMIC DNA]</scope>
</reference>
<accession>A0A1F5KTV7</accession>
<evidence type="ECO:0000313" key="2">
    <source>
        <dbReference type="EMBL" id="OGE44356.1"/>
    </source>
</evidence>
<dbReference type="Proteomes" id="UP000178565">
    <property type="component" value="Unassembled WGS sequence"/>
</dbReference>
<keyword evidence="1" id="KW-1133">Transmembrane helix</keyword>
<protein>
    <submittedName>
        <fullName evidence="2">Uncharacterized protein</fullName>
    </submittedName>
</protein>
<dbReference type="AlphaFoldDB" id="A0A1F5KTV7"/>
<comment type="caution">
    <text evidence="2">The sequence shown here is derived from an EMBL/GenBank/DDBJ whole genome shotgun (WGS) entry which is preliminary data.</text>
</comment>